<evidence type="ECO:0000313" key="3">
    <source>
        <dbReference type="EMBL" id="MFL0245897.1"/>
    </source>
</evidence>
<dbReference type="PANTHER" id="PTHR30032:SF4">
    <property type="entry name" value="AMIDASE ENHANCER"/>
    <property type="match status" value="1"/>
</dbReference>
<evidence type="ECO:0000256" key="1">
    <source>
        <dbReference type="SAM" id="Phobius"/>
    </source>
</evidence>
<dbReference type="PANTHER" id="PTHR30032">
    <property type="entry name" value="N-ACETYLMURAMOYL-L-ALANINE AMIDASE-RELATED"/>
    <property type="match status" value="1"/>
</dbReference>
<dbReference type="NCBIfam" id="TIGR02669">
    <property type="entry name" value="SpoIID_LytB"/>
    <property type="match status" value="1"/>
</dbReference>
<dbReference type="EMBL" id="JBJHZZ010000001">
    <property type="protein sequence ID" value="MFL0245897.1"/>
    <property type="molecule type" value="Genomic_DNA"/>
</dbReference>
<dbReference type="Pfam" id="PF08486">
    <property type="entry name" value="SpoIID"/>
    <property type="match status" value="1"/>
</dbReference>
<dbReference type="InterPro" id="IPR013693">
    <property type="entry name" value="SpoIID/LytB_N"/>
</dbReference>
<dbReference type="InterPro" id="IPR014225">
    <property type="entry name" value="Spore_II_D_firmicutes"/>
</dbReference>
<keyword evidence="1" id="KW-1133">Transmembrane helix</keyword>
<dbReference type="Proteomes" id="UP001623591">
    <property type="component" value="Unassembled WGS sequence"/>
</dbReference>
<dbReference type="InterPro" id="IPR013486">
    <property type="entry name" value="SpoIID/LytB"/>
</dbReference>
<dbReference type="NCBIfam" id="TIGR02870">
    <property type="entry name" value="spore_II_D"/>
    <property type="match status" value="1"/>
</dbReference>
<feature type="transmembrane region" description="Helical" evidence="1">
    <location>
        <begin position="12"/>
        <end position="34"/>
    </location>
</feature>
<keyword evidence="1" id="KW-0812">Transmembrane</keyword>
<dbReference type="RefSeq" id="WP_406768352.1">
    <property type="nucleotide sequence ID" value="NZ_JBJHZZ010000001.1"/>
</dbReference>
<keyword evidence="4" id="KW-1185">Reference proteome</keyword>
<sequence>MQRVFVSLRLGKLVVFFIFSILLLIIFSILIIGIENKGINFGKGDEGISKYDLTKEDILQNDDKTPIIKLYLSKENKVVDMNLEEYVRGVVAAEMPAEFNLEALKAQAVAARTYALAHMEQFGGRKCSYAKGADICDTVNSQAYMSKEERFKLWKSSSAIGYWNKITDAVNQTEGEILTYDSKLVLEPYYFAVSSGKTENAAEVFASSEPYLKSVKSPGEEASRNYKTTHKYSINEFINIVNSKYSKAKLNSKNIKNQIFIEERTSAGSVKKIKLGNAVISGADFRTMLNLNSANFKITISKDIQVDCFGYGHGVGMSQWGAEVMAKAGSSFQEILSHYYQGIKIDKIKDLK</sequence>
<proteinExistence type="predicted"/>
<dbReference type="InterPro" id="IPR051922">
    <property type="entry name" value="Bact_Sporulation_Assoc"/>
</dbReference>
<keyword evidence="1" id="KW-0472">Membrane</keyword>
<name>A0ABW8T138_9CLOT</name>
<reference evidence="3 4" key="1">
    <citation type="submission" date="2024-11" db="EMBL/GenBank/DDBJ databases">
        <authorList>
            <person name="Heng Y.C."/>
            <person name="Lim A.C.H."/>
            <person name="Lee J.K.Y."/>
            <person name="Kittelmann S."/>
        </authorList>
    </citation>
    <scope>NUCLEOTIDE SEQUENCE [LARGE SCALE GENOMIC DNA]</scope>
    <source>
        <strain evidence="3 4">WILCCON 0185</strain>
    </source>
</reference>
<organism evidence="3 4">
    <name type="scientific">Candidatus Clostridium stratigraminis</name>
    <dbReference type="NCBI Taxonomy" id="3381661"/>
    <lineage>
        <taxon>Bacteria</taxon>
        <taxon>Bacillati</taxon>
        <taxon>Bacillota</taxon>
        <taxon>Clostridia</taxon>
        <taxon>Eubacteriales</taxon>
        <taxon>Clostridiaceae</taxon>
        <taxon>Clostridium</taxon>
    </lineage>
</organism>
<evidence type="ECO:0000313" key="4">
    <source>
        <dbReference type="Proteomes" id="UP001623591"/>
    </source>
</evidence>
<comment type="caution">
    <text evidence="3">The sequence shown here is derived from an EMBL/GenBank/DDBJ whole genome shotgun (WGS) entry which is preliminary data.</text>
</comment>
<feature type="domain" description="Sporulation stage II protein D amidase enhancer LytB N-terminal" evidence="2">
    <location>
        <begin position="74"/>
        <end position="180"/>
    </location>
</feature>
<protein>
    <submittedName>
        <fullName evidence="3">Stage II sporulation protein D</fullName>
    </submittedName>
</protein>
<accession>A0ABW8T138</accession>
<gene>
    <name evidence="3" type="primary">spoIID</name>
    <name evidence="3" type="ORF">ACJDUG_02760</name>
</gene>
<evidence type="ECO:0000259" key="2">
    <source>
        <dbReference type="Pfam" id="PF08486"/>
    </source>
</evidence>